<evidence type="ECO:0000313" key="3">
    <source>
        <dbReference type="Proteomes" id="UP000241405"/>
    </source>
</evidence>
<evidence type="ECO:0000313" key="4">
    <source>
        <dbReference type="Proteomes" id="UP000241618"/>
    </source>
</evidence>
<organism evidence="2 4">
    <name type="scientific">Photobacterium phosphoreum</name>
    <dbReference type="NCBI Taxonomy" id="659"/>
    <lineage>
        <taxon>Bacteria</taxon>
        <taxon>Pseudomonadati</taxon>
        <taxon>Pseudomonadota</taxon>
        <taxon>Gammaproteobacteria</taxon>
        <taxon>Vibrionales</taxon>
        <taxon>Vibrionaceae</taxon>
        <taxon>Photobacterium</taxon>
    </lineage>
</organism>
<protein>
    <submittedName>
        <fullName evidence="2">Uncharacterized protein</fullName>
    </submittedName>
</protein>
<dbReference type="Proteomes" id="UP000241405">
    <property type="component" value="Unassembled WGS sequence"/>
</dbReference>
<accession>A0A2T3JKY6</accession>
<proteinExistence type="predicted"/>
<gene>
    <name evidence="2" type="ORF">C9J18_15695</name>
    <name evidence="1" type="ORF">CTM96_12555</name>
</gene>
<dbReference type="AlphaFoldDB" id="A0A2T3JKY6"/>
<dbReference type="Proteomes" id="UP000241618">
    <property type="component" value="Unassembled WGS sequence"/>
</dbReference>
<comment type="caution">
    <text evidence="2">The sequence shown here is derived from an EMBL/GenBank/DDBJ whole genome shotgun (WGS) entry which is preliminary data.</text>
</comment>
<sequence>MLQRRQRITLTKVVRVLLSKMTGDNNQIGQCEPDAMYGIIHKELIKLYEKMHGEPISEGRWYRAIGHLVDAGYLKSKSALTITGTDECPVIRSIASLKEFTSLFFADINLEHKKDIRVSRAKGVASRIAQGRSNVWYGYIVFDRVSKRKFAQAVKSATPTYTEVPYDFDNDIFGKE</sequence>
<dbReference type="EMBL" id="PYMP01000016">
    <property type="protein sequence ID" value="PSU49659.1"/>
    <property type="molecule type" value="Genomic_DNA"/>
</dbReference>
<keyword evidence="3" id="KW-1185">Reference proteome</keyword>
<name>A0A2T3JKY6_PHOPO</name>
<dbReference type="EMBL" id="PYMO01000012">
    <property type="protein sequence ID" value="PSU24469.1"/>
    <property type="molecule type" value="Genomic_DNA"/>
</dbReference>
<evidence type="ECO:0000313" key="2">
    <source>
        <dbReference type="EMBL" id="PSU49659.1"/>
    </source>
</evidence>
<reference evidence="3 4" key="1">
    <citation type="submission" date="2018-03" db="EMBL/GenBank/DDBJ databases">
        <title>Whole genome sequencing of Histamine producing bacteria.</title>
        <authorList>
            <person name="Butler K."/>
        </authorList>
    </citation>
    <scope>NUCLEOTIDE SEQUENCE [LARGE SCALE GENOMIC DNA]</scope>
    <source>
        <strain evidence="2 4">FS-6.1</strain>
        <strain evidence="1 3">FS-6.2</strain>
    </source>
</reference>
<evidence type="ECO:0000313" key="1">
    <source>
        <dbReference type="EMBL" id="PSU24469.1"/>
    </source>
</evidence>